<evidence type="ECO:0000256" key="3">
    <source>
        <dbReference type="ARBA" id="ARBA00023015"/>
    </source>
</evidence>
<dbReference type="PRINTS" id="PR01590">
    <property type="entry name" value="HTHFIS"/>
</dbReference>
<name>A0A1V1P3G9_9BACT</name>
<evidence type="ECO:0000313" key="8">
    <source>
        <dbReference type="Proteomes" id="UP000189670"/>
    </source>
</evidence>
<dbReference type="InterPro" id="IPR003593">
    <property type="entry name" value="AAA+_ATPase"/>
</dbReference>
<dbReference type="PROSITE" id="PS00676">
    <property type="entry name" value="SIGMA54_INTERACT_2"/>
    <property type="match status" value="1"/>
</dbReference>
<dbReference type="AlphaFoldDB" id="A0A1V1P3G9"/>
<sequence>MNKYLKTINKISELYTQNSDFEKIMYQTLVLLSEETGMQRGMISINRRDLQEIHVEITYGIPTDRDSPIFYRLGEGITGKVVESGRPIAIPTLDQEPLFLDRSGARTKMNRSDLAFICVPIIYGKEVVGALSVDRAAHSANLETEVPFLQTVSNILASRVHLRRIKDENIRLREAIERNPSENIVGNSDVMRELAYLIAQVADSDATVLITGETGTGKGLTASEIHKRSSRKNKPFLKINCGAIPENLIEMELFGHEKGAFTGAIGKKVGKFELANNGTIFLDEIGELPLASQVKLLRVLEDKKTERVGGTQTINVDVRVITATNRHLETEIEAGNFRADLYYRLNVFPIHVPPLRERGADIILLADYFVHRLSNQLKRKVNRIDSSALDLLLSYHWPGNVRELQNCIERAILMADSGVIYGYLLPAYLQKNDSSFNKRCRDGFKMLVRSYETTLIIDALKDAKGNQTRAAKILGTTKRVVQYKIQQYGIDYRKFSEVNI</sequence>
<dbReference type="PROSITE" id="PS00688">
    <property type="entry name" value="SIGMA54_INTERACT_3"/>
    <property type="match status" value="1"/>
</dbReference>
<keyword evidence="4" id="KW-0238">DNA-binding</keyword>
<dbReference type="Pfam" id="PF25601">
    <property type="entry name" value="AAA_lid_14"/>
    <property type="match status" value="1"/>
</dbReference>
<proteinExistence type="predicted"/>
<dbReference type="InterPro" id="IPR002197">
    <property type="entry name" value="HTH_Fis"/>
</dbReference>
<dbReference type="PROSITE" id="PS50045">
    <property type="entry name" value="SIGMA54_INTERACT_4"/>
    <property type="match status" value="1"/>
</dbReference>
<dbReference type="Gene3D" id="3.40.50.300">
    <property type="entry name" value="P-loop containing nucleotide triphosphate hydrolases"/>
    <property type="match status" value="1"/>
</dbReference>
<evidence type="ECO:0000256" key="2">
    <source>
        <dbReference type="ARBA" id="ARBA00022840"/>
    </source>
</evidence>
<dbReference type="InterPro" id="IPR009057">
    <property type="entry name" value="Homeodomain-like_sf"/>
</dbReference>
<dbReference type="GO" id="GO:0006355">
    <property type="term" value="P:regulation of DNA-templated transcription"/>
    <property type="evidence" value="ECO:0007669"/>
    <property type="project" value="InterPro"/>
</dbReference>
<dbReference type="SUPFAM" id="SSF55781">
    <property type="entry name" value="GAF domain-like"/>
    <property type="match status" value="1"/>
</dbReference>
<evidence type="ECO:0000256" key="1">
    <source>
        <dbReference type="ARBA" id="ARBA00022741"/>
    </source>
</evidence>
<dbReference type="Proteomes" id="UP000189670">
    <property type="component" value="Unassembled WGS sequence"/>
</dbReference>
<dbReference type="SMART" id="SM00382">
    <property type="entry name" value="AAA"/>
    <property type="match status" value="1"/>
</dbReference>
<gene>
    <name evidence="7" type="ORF">OMM_03979</name>
</gene>
<keyword evidence="2" id="KW-0067">ATP-binding</keyword>
<accession>A0A1V1P3G9</accession>
<dbReference type="InterPro" id="IPR058031">
    <property type="entry name" value="AAA_lid_NorR"/>
</dbReference>
<dbReference type="Gene3D" id="3.30.450.40">
    <property type="match status" value="1"/>
</dbReference>
<protein>
    <submittedName>
        <fullName evidence="7">Nif-specific regulatory protein</fullName>
    </submittedName>
</protein>
<organism evidence="7 8">
    <name type="scientific">Candidatus Magnetoglobus multicellularis str. Araruama</name>
    <dbReference type="NCBI Taxonomy" id="890399"/>
    <lineage>
        <taxon>Bacteria</taxon>
        <taxon>Pseudomonadati</taxon>
        <taxon>Thermodesulfobacteriota</taxon>
        <taxon>Desulfobacteria</taxon>
        <taxon>Desulfobacterales</taxon>
        <taxon>Desulfobacteraceae</taxon>
        <taxon>Candidatus Magnetoglobus</taxon>
    </lineage>
</organism>
<dbReference type="CDD" id="cd00009">
    <property type="entry name" value="AAA"/>
    <property type="match status" value="1"/>
</dbReference>
<dbReference type="PANTHER" id="PTHR32071">
    <property type="entry name" value="TRANSCRIPTIONAL REGULATORY PROTEIN"/>
    <property type="match status" value="1"/>
</dbReference>
<dbReference type="GO" id="GO:0043565">
    <property type="term" value="F:sequence-specific DNA binding"/>
    <property type="evidence" value="ECO:0007669"/>
    <property type="project" value="InterPro"/>
</dbReference>
<evidence type="ECO:0000256" key="5">
    <source>
        <dbReference type="ARBA" id="ARBA00023163"/>
    </source>
</evidence>
<dbReference type="Pfam" id="PF00158">
    <property type="entry name" value="Sigma54_activat"/>
    <property type="match status" value="1"/>
</dbReference>
<feature type="domain" description="Sigma-54 factor interaction" evidence="6">
    <location>
        <begin position="184"/>
        <end position="413"/>
    </location>
</feature>
<comment type="caution">
    <text evidence="7">The sequence shown here is derived from an EMBL/GenBank/DDBJ whole genome shotgun (WGS) entry which is preliminary data.</text>
</comment>
<keyword evidence="3" id="KW-0805">Transcription regulation</keyword>
<dbReference type="FunFam" id="3.40.50.300:FF:000006">
    <property type="entry name" value="DNA-binding transcriptional regulator NtrC"/>
    <property type="match status" value="1"/>
</dbReference>
<evidence type="ECO:0000259" key="6">
    <source>
        <dbReference type="PROSITE" id="PS50045"/>
    </source>
</evidence>
<dbReference type="InterPro" id="IPR025943">
    <property type="entry name" value="Sigma_54_int_dom_ATP-bd_2"/>
</dbReference>
<dbReference type="SMART" id="SM00065">
    <property type="entry name" value="GAF"/>
    <property type="match status" value="1"/>
</dbReference>
<dbReference type="Gene3D" id="1.10.10.60">
    <property type="entry name" value="Homeodomain-like"/>
    <property type="match status" value="1"/>
</dbReference>
<reference evidence="8" key="1">
    <citation type="submission" date="2012-11" db="EMBL/GenBank/DDBJ databases">
        <authorList>
            <person name="Lucero-Rivera Y.E."/>
            <person name="Tovar-Ramirez D."/>
        </authorList>
    </citation>
    <scope>NUCLEOTIDE SEQUENCE [LARGE SCALE GENOMIC DNA]</scope>
    <source>
        <strain evidence="8">Araruama</strain>
    </source>
</reference>
<dbReference type="Pfam" id="PF01590">
    <property type="entry name" value="GAF"/>
    <property type="match status" value="1"/>
</dbReference>
<keyword evidence="1" id="KW-0547">Nucleotide-binding</keyword>
<evidence type="ECO:0000313" key="7">
    <source>
        <dbReference type="EMBL" id="ETR69353.1"/>
    </source>
</evidence>
<dbReference type="SUPFAM" id="SSF46689">
    <property type="entry name" value="Homeodomain-like"/>
    <property type="match status" value="1"/>
</dbReference>
<keyword evidence="5" id="KW-0804">Transcription</keyword>
<dbReference type="EMBL" id="ATBP01000665">
    <property type="protein sequence ID" value="ETR69353.1"/>
    <property type="molecule type" value="Genomic_DNA"/>
</dbReference>
<dbReference type="InterPro" id="IPR025944">
    <property type="entry name" value="Sigma_54_int_dom_CS"/>
</dbReference>
<dbReference type="InterPro" id="IPR002078">
    <property type="entry name" value="Sigma_54_int"/>
</dbReference>
<evidence type="ECO:0000256" key="4">
    <source>
        <dbReference type="ARBA" id="ARBA00023125"/>
    </source>
</evidence>
<dbReference type="Pfam" id="PF02954">
    <property type="entry name" value="HTH_8"/>
    <property type="match status" value="1"/>
</dbReference>
<dbReference type="InterPro" id="IPR003018">
    <property type="entry name" value="GAF"/>
</dbReference>
<dbReference type="InterPro" id="IPR027417">
    <property type="entry name" value="P-loop_NTPase"/>
</dbReference>
<dbReference type="Gene3D" id="1.10.8.60">
    <property type="match status" value="1"/>
</dbReference>
<dbReference type="GO" id="GO:0005524">
    <property type="term" value="F:ATP binding"/>
    <property type="evidence" value="ECO:0007669"/>
    <property type="project" value="UniProtKB-KW"/>
</dbReference>
<dbReference type="SUPFAM" id="SSF52540">
    <property type="entry name" value="P-loop containing nucleoside triphosphate hydrolases"/>
    <property type="match status" value="1"/>
</dbReference>
<dbReference type="InterPro" id="IPR029016">
    <property type="entry name" value="GAF-like_dom_sf"/>
</dbReference>